<reference evidence="2" key="2">
    <citation type="submission" date="2023-06" db="EMBL/GenBank/DDBJ databases">
        <authorList>
            <consortium name="Lawrence Berkeley National Laboratory"/>
            <person name="Haridas S."/>
            <person name="Hensen N."/>
            <person name="Bonometti L."/>
            <person name="Westerberg I."/>
            <person name="Brannstrom I.O."/>
            <person name="Guillou S."/>
            <person name="Cros-Aarteil S."/>
            <person name="Calhoun S."/>
            <person name="Kuo A."/>
            <person name="Mondo S."/>
            <person name="Pangilinan J."/>
            <person name="Riley R."/>
            <person name="Labutti K."/>
            <person name="Andreopoulos B."/>
            <person name="Lipzen A."/>
            <person name="Chen C."/>
            <person name="Yanf M."/>
            <person name="Daum C."/>
            <person name="Ng V."/>
            <person name="Clum A."/>
            <person name="Steindorff A."/>
            <person name="Ohm R."/>
            <person name="Martin F."/>
            <person name="Silar P."/>
            <person name="Natvig D."/>
            <person name="Lalanne C."/>
            <person name="Gautier V."/>
            <person name="Ament-Velasquez S.L."/>
            <person name="Kruys A."/>
            <person name="Hutchinson M.I."/>
            <person name="Powell A.J."/>
            <person name="Barry K."/>
            <person name="Miller A.N."/>
            <person name="Grigoriev I.V."/>
            <person name="Debuchy R."/>
            <person name="Gladieux P."/>
            <person name="Thoren M.H."/>
            <person name="Johannesson H."/>
        </authorList>
    </citation>
    <scope>NUCLEOTIDE SEQUENCE</scope>
    <source>
        <strain evidence="2">CBS 118394</strain>
    </source>
</reference>
<dbReference type="Proteomes" id="UP001283341">
    <property type="component" value="Unassembled WGS sequence"/>
</dbReference>
<protein>
    <submittedName>
        <fullName evidence="2">Uncharacterized protein</fullName>
    </submittedName>
</protein>
<gene>
    <name evidence="2" type="ORF">B0H66DRAFT_631809</name>
</gene>
<feature type="transmembrane region" description="Helical" evidence="1">
    <location>
        <begin position="102"/>
        <end position="121"/>
    </location>
</feature>
<comment type="caution">
    <text evidence="2">The sequence shown here is derived from an EMBL/GenBank/DDBJ whole genome shotgun (WGS) entry which is preliminary data.</text>
</comment>
<keyword evidence="3" id="KW-1185">Reference proteome</keyword>
<evidence type="ECO:0000313" key="3">
    <source>
        <dbReference type="Proteomes" id="UP001283341"/>
    </source>
</evidence>
<keyword evidence="1" id="KW-0812">Transmembrane</keyword>
<evidence type="ECO:0000256" key="1">
    <source>
        <dbReference type="SAM" id="Phobius"/>
    </source>
</evidence>
<organism evidence="2 3">
    <name type="scientific">Apodospora peruviana</name>
    <dbReference type="NCBI Taxonomy" id="516989"/>
    <lineage>
        <taxon>Eukaryota</taxon>
        <taxon>Fungi</taxon>
        <taxon>Dikarya</taxon>
        <taxon>Ascomycota</taxon>
        <taxon>Pezizomycotina</taxon>
        <taxon>Sordariomycetes</taxon>
        <taxon>Sordariomycetidae</taxon>
        <taxon>Sordariales</taxon>
        <taxon>Lasiosphaeriaceae</taxon>
        <taxon>Apodospora</taxon>
    </lineage>
</organism>
<proteinExistence type="predicted"/>
<feature type="transmembrane region" description="Helical" evidence="1">
    <location>
        <begin position="67"/>
        <end position="96"/>
    </location>
</feature>
<name>A0AAE0HU32_9PEZI</name>
<dbReference type="AlphaFoldDB" id="A0AAE0HU32"/>
<dbReference type="EMBL" id="JAUEDM010000008">
    <property type="protein sequence ID" value="KAK3312923.1"/>
    <property type="molecule type" value="Genomic_DNA"/>
</dbReference>
<sequence length="178" mass="19241">MIDSATTCHLNAIDDGVSQLVGQREFLDSLSDVFVDVIRDPFDQFFGTVTLQLLDLDMASCRSNVKVGLVAAVGISFLVGDLVVVAVVVQIALSVILVDDPFSLAALHVLYGPLQLFYGLFELVDPTIQVLPDIVQLATCVHRSSVRRVWKSSSSRDFSCPACSAALVLAMSTDMFSK</sequence>
<keyword evidence="1" id="KW-0472">Membrane</keyword>
<reference evidence="2" key="1">
    <citation type="journal article" date="2023" name="Mol. Phylogenet. Evol.">
        <title>Genome-scale phylogeny and comparative genomics of the fungal order Sordariales.</title>
        <authorList>
            <person name="Hensen N."/>
            <person name="Bonometti L."/>
            <person name="Westerberg I."/>
            <person name="Brannstrom I.O."/>
            <person name="Guillou S."/>
            <person name="Cros-Aarteil S."/>
            <person name="Calhoun S."/>
            <person name="Haridas S."/>
            <person name="Kuo A."/>
            <person name="Mondo S."/>
            <person name="Pangilinan J."/>
            <person name="Riley R."/>
            <person name="LaButti K."/>
            <person name="Andreopoulos B."/>
            <person name="Lipzen A."/>
            <person name="Chen C."/>
            <person name="Yan M."/>
            <person name="Daum C."/>
            <person name="Ng V."/>
            <person name="Clum A."/>
            <person name="Steindorff A."/>
            <person name="Ohm R.A."/>
            <person name="Martin F."/>
            <person name="Silar P."/>
            <person name="Natvig D.O."/>
            <person name="Lalanne C."/>
            <person name="Gautier V."/>
            <person name="Ament-Velasquez S.L."/>
            <person name="Kruys A."/>
            <person name="Hutchinson M.I."/>
            <person name="Powell A.J."/>
            <person name="Barry K."/>
            <person name="Miller A.N."/>
            <person name="Grigoriev I.V."/>
            <person name="Debuchy R."/>
            <person name="Gladieux P."/>
            <person name="Hiltunen Thoren M."/>
            <person name="Johannesson H."/>
        </authorList>
    </citation>
    <scope>NUCLEOTIDE SEQUENCE</scope>
    <source>
        <strain evidence="2">CBS 118394</strain>
    </source>
</reference>
<accession>A0AAE0HU32</accession>
<evidence type="ECO:0000313" key="2">
    <source>
        <dbReference type="EMBL" id="KAK3312923.1"/>
    </source>
</evidence>
<keyword evidence="1" id="KW-1133">Transmembrane helix</keyword>